<dbReference type="InterPro" id="IPR006311">
    <property type="entry name" value="TAT_signal"/>
</dbReference>
<accession>A0ABP5Q3I0</accession>
<dbReference type="SUPFAM" id="SSF53474">
    <property type="entry name" value="alpha/beta-Hydrolases"/>
    <property type="match status" value="1"/>
</dbReference>
<gene>
    <name evidence="3" type="ORF">GCM10009851_05670</name>
</gene>
<dbReference type="PANTHER" id="PTHR22946:SF12">
    <property type="entry name" value="CONIDIAL PIGMENT BIOSYNTHESIS PROTEIN AYG1 (AFU_ORTHOLOGUE AFUA_2G17550)"/>
    <property type="match status" value="1"/>
</dbReference>
<dbReference type="InterPro" id="IPR001375">
    <property type="entry name" value="Peptidase_S9_cat"/>
</dbReference>
<organism evidence="3 4">
    <name type="scientific">Herbiconiux moechotypicola</name>
    <dbReference type="NCBI Taxonomy" id="637393"/>
    <lineage>
        <taxon>Bacteria</taxon>
        <taxon>Bacillati</taxon>
        <taxon>Actinomycetota</taxon>
        <taxon>Actinomycetes</taxon>
        <taxon>Micrococcales</taxon>
        <taxon>Microbacteriaceae</taxon>
        <taxon>Herbiconiux</taxon>
    </lineage>
</organism>
<keyword evidence="4" id="KW-1185">Reference proteome</keyword>
<evidence type="ECO:0000313" key="4">
    <source>
        <dbReference type="Proteomes" id="UP001500929"/>
    </source>
</evidence>
<dbReference type="Pfam" id="PF00326">
    <property type="entry name" value="Peptidase_S9"/>
    <property type="match status" value="1"/>
</dbReference>
<reference evidence="4" key="1">
    <citation type="journal article" date="2019" name="Int. J. Syst. Evol. Microbiol.">
        <title>The Global Catalogue of Microorganisms (GCM) 10K type strain sequencing project: providing services to taxonomists for standard genome sequencing and annotation.</title>
        <authorList>
            <consortium name="The Broad Institute Genomics Platform"/>
            <consortium name="The Broad Institute Genome Sequencing Center for Infectious Disease"/>
            <person name="Wu L."/>
            <person name="Ma J."/>
        </authorList>
    </citation>
    <scope>NUCLEOTIDE SEQUENCE [LARGE SCALE GENOMIC DNA]</scope>
    <source>
        <strain evidence="4">JCM 16117</strain>
    </source>
</reference>
<evidence type="ECO:0000259" key="2">
    <source>
        <dbReference type="Pfam" id="PF00326"/>
    </source>
</evidence>
<dbReference type="Gene3D" id="1.20.1440.110">
    <property type="entry name" value="acylaminoacyl peptidase"/>
    <property type="match status" value="1"/>
</dbReference>
<dbReference type="EMBL" id="BAAAQY010000002">
    <property type="protein sequence ID" value="GAA2224976.1"/>
    <property type="molecule type" value="Genomic_DNA"/>
</dbReference>
<dbReference type="Gene3D" id="3.40.50.1820">
    <property type="entry name" value="alpha/beta hydrolase"/>
    <property type="match status" value="1"/>
</dbReference>
<dbReference type="PANTHER" id="PTHR22946">
    <property type="entry name" value="DIENELACTONE HYDROLASE DOMAIN-CONTAINING PROTEIN-RELATED"/>
    <property type="match status" value="1"/>
</dbReference>
<dbReference type="InterPro" id="IPR050261">
    <property type="entry name" value="FrsA_esterase"/>
</dbReference>
<name>A0ABP5Q3I0_9MICO</name>
<protein>
    <recommendedName>
        <fullName evidence="2">Peptidase S9 prolyl oligopeptidase catalytic domain-containing protein</fullName>
    </recommendedName>
</protein>
<sequence>MTTDLTRRGVLGLAAAGGLGVALGAAGAFGPGAATPAAASALGAARSAGAAGRATATAGTTAPSALAPAVTAAATPDPGLTPFPQQTDLNFQTLTAYGEAAYQAGEVGEVASAVAAVQAAITAGGAEAIPAYQPYADSFEALAAQLAGEADAELAAGRLVTARARYLRAASYYNCVLFFVLGTDAPGREAEVYAAMQRCWAAAASLMNPVLQRVEVPASVRFRELDGTVTTRTVTLPAYWGRASGAGSHPTVIINNGSDAQLVDLWAFGGAAALERGYNVLMFEGPGQGSLLFEQNIPFTPYWGDVITPLVDFALSQPETDASRLALTGWSFGGLLVMRAAATEHRLAAVVADPGFWDNTQPWQPLVEAMEQYFGSVSNANWMELFEGTTPAYGTDGQDALKFLVNKRGEIYGSALHDEARSGGVVSDIVGLLDALTALNADAALMGEVTSHVLLNEYESDVFFSGQGAQVEAWLTKAASVSNHLFGYATGTEFHCAPMAPQVRNEVVFDWLDSVLGVTPVPPPTPTPVVPPAPVTPPALAATGASGAGALTGAVTATAAVAAGAAAVGAGAAISSRRSRTRSDQA</sequence>
<evidence type="ECO:0000256" key="1">
    <source>
        <dbReference type="ARBA" id="ARBA00008645"/>
    </source>
</evidence>
<dbReference type="PROSITE" id="PS51318">
    <property type="entry name" value="TAT"/>
    <property type="match status" value="1"/>
</dbReference>
<comment type="similarity">
    <text evidence="1">Belongs to the AB hydrolase superfamily.</text>
</comment>
<evidence type="ECO:0000313" key="3">
    <source>
        <dbReference type="EMBL" id="GAA2224976.1"/>
    </source>
</evidence>
<feature type="domain" description="Peptidase S9 prolyl oligopeptidase catalytic" evidence="2">
    <location>
        <begin position="310"/>
        <end position="361"/>
    </location>
</feature>
<dbReference type="RefSeq" id="WP_259478483.1">
    <property type="nucleotide sequence ID" value="NZ_BAAAQY010000002.1"/>
</dbReference>
<proteinExistence type="inferred from homology"/>
<comment type="caution">
    <text evidence="3">The sequence shown here is derived from an EMBL/GenBank/DDBJ whole genome shotgun (WGS) entry which is preliminary data.</text>
</comment>
<dbReference type="InterPro" id="IPR029058">
    <property type="entry name" value="AB_hydrolase_fold"/>
</dbReference>
<dbReference type="Proteomes" id="UP001500929">
    <property type="component" value="Unassembled WGS sequence"/>
</dbReference>